<gene>
    <name evidence="3" type="ORF">AAIA72_11385</name>
</gene>
<feature type="domain" description="UspA" evidence="2">
    <location>
        <begin position="1"/>
        <end position="142"/>
    </location>
</feature>
<dbReference type="Gene3D" id="3.40.50.620">
    <property type="entry name" value="HUPs"/>
    <property type="match status" value="1"/>
</dbReference>
<protein>
    <submittedName>
        <fullName evidence="3">Universal stress protein</fullName>
    </submittedName>
</protein>
<dbReference type="PANTHER" id="PTHR46268">
    <property type="entry name" value="STRESS RESPONSE PROTEIN NHAX"/>
    <property type="match status" value="1"/>
</dbReference>
<name>A0AB39UU94_9GAMM</name>
<dbReference type="RefSeq" id="WP_369600441.1">
    <property type="nucleotide sequence ID" value="NZ_CP154858.1"/>
</dbReference>
<comment type="similarity">
    <text evidence="1">Belongs to the universal stress protein A family.</text>
</comment>
<evidence type="ECO:0000313" key="3">
    <source>
        <dbReference type="EMBL" id="XDT71405.1"/>
    </source>
</evidence>
<evidence type="ECO:0000256" key="1">
    <source>
        <dbReference type="ARBA" id="ARBA00008791"/>
    </source>
</evidence>
<dbReference type="PANTHER" id="PTHR46268:SF6">
    <property type="entry name" value="UNIVERSAL STRESS PROTEIN UP12"/>
    <property type="match status" value="1"/>
</dbReference>
<dbReference type="EMBL" id="CP154858">
    <property type="protein sequence ID" value="XDT71405.1"/>
    <property type="molecule type" value="Genomic_DNA"/>
</dbReference>
<dbReference type="InterPro" id="IPR006015">
    <property type="entry name" value="Universal_stress_UspA"/>
</dbReference>
<dbReference type="PRINTS" id="PR01438">
    <property type="entry name" value="UNVRSLSTRESS"/>
</dbReference>
<accession>A0AB39UU94</accession>
<sequence>MLKKILFPVDVEELQFAREALEYVVKLARVDGASVHVVSVLPGFTMPMVASYFPKDAFDKARKALEKTLRDFVAREFPEDLEVTCAIREGTPWKEIIRERMDSGCDLIVIGAHNRKRISDVMLGSVANKVVENARVSVMVVKPRI</sequence>
<dbReference type="InterPro" id="IPR006016">
    <property type="entry name" value="UspA"/>
</dbReference>
<dbReference type="AlphaFoldDB" id="A0AB39UU94"/>
<dbReference type="CDD" id="cd00293">
    <property type="entry name" value="USP-like"/>
    <property type="match status" value="1"/>
</dbReference>
<dbReference type="SUPFAM" id="SSF52402">
    <property type="entry name" value="Adenine nucleotide alpha hydrolases-like"/>
    <property type="match status" value="1"/>
</dbReference>
<organism evidence="3">
    <name type="scientific">Thermohahella caldifontis</name>
    <dbReference type="NCBI Taxonomy" id="3142973"/>
    <lineage>
        <taxon>Bacteria</taxon>
        <taxon>Pseudomonadati</taxon>
        <taxon>Pseudomonadota</taxon>
        <taxon>Gammaproteobacteria</taxon>
        <taxon>Oceanospirillales</taxon>
        <taxon>Hahellaceae</taxon>
        <taxon>Thermohahella</taxon>
    </lineage>
</organism>
<dbReference type="KEGG" id="tcd:AAIA72_11385"/>
<reference evidence="3" key="1">
    <citation type="submission" date="2024-05" db="EMBL/GenBank/DDBJ databases">
        <title>Genome sequencing of novel strain.</title>
        <authorList>
            <person name="Ganbat D."/>
            <person name="Ganbat S."/>
            <person name="Lee S.-J."/>
        </authorList>
    </citation>
    <scope>NUCLEOTIDE SEQUENCE</scope>
    <source>
        <strain evidence="3">SMD15-11</strain>
    </source>
</reference>
<dbReference type="InterPro" id="IPR014729">
    <property type="entry name" value="Rossmann-like_a/b/a_fold"/>
</dbReference>
<proteinExistence type="inferred from homology"/>
<dbReference type="Pfam" id="PF00582">
    <property type="entry name" value="Usp"/>
    <property type="match status" value="1"/>
</dbReference>
<evidence type="ECO:0000259" key="2">
    <source>
        <dbReference type="Pfam" id="PF00582"/>
    </source>
</evidence>